<dbReference type="OrthoDB" id="2527403at2759"/>
<keyword evidence="3" id="KW-1185">Reference proteome</keyword>
<organism evidence="2 3">
    <name type="scientific">Kuraishia capsulata CBS 1993</name>
    <dbReference type="NCBI Taxonomy" id="1382522"/>
    <lineage>
        <taxon>Eukaryota</taxon>
        <taxon>Fungi</taxon>
        <taxon>Dikarya</taxon>
        <taxon>Ascomycota</taxon>
        <taxon>Saccharomycotina</taxon>
        <taxon>Pichiomycetes</taxon>
        <taxon>Pichiales</taxon>
        <taxon>Pichiaceae</taxon>
        <taxon>Kuraishia</taxon>
    </lineage>
</organism>
<reference evidence="2" key="1">
    <citation type="submission" date="2013-12" db="EMBL/GenBank/DDBJ databases">
        <authorList>
            <person name="Genoscope - CEA"/>
        </authorList>
    </citation>
    <scope>NUCLEOTIDE SEQUENCE</scope>
    <source>
        <strain evidence="2">CBS 1993</strain>
    </source>
</reference>
<evidence type="ECO:0000256" key="1">
    <source>
        <dbReference type="SAM" id="MobiDB-lite"/>
    </source>
</evidence>
<dbReference type="InterPro" id="IPR018803">
    <property type="entry name" value="Ish1/Msc1-like"/>
</dbReference>
<dbReference type="Proteomes" id="UP000019384">
    <property type="component" value="Unassembled WGS sequence"/>
</dbReference>
<sequence>MAISTRQRRFAAFTAATAVVVGAGAVFLQTYPHLDPTEKIKAFLYSKLPSQANEESEDSALTESSYALPESSVEEWSEEDLRRFLEQKQVVAPEGAAVEELLALVKSLNV</sequence>
<evidence type="ECO:0000313" key="2">
    <source>
        <dbReference type="EMBL" id="CDK28995.1"/>
    </source>
</evidence>
<dbReference type="HOGENOM" id="CLU_2171462_0_0_1"/>
<reference evidence="2" key="2">
    <citation type="submission" date="2014-02" db="EMBL/GenBank/DDBJ databases">
        <title>Complete DNA sequence of /Kuraishia capsulata/ illustrates novel genomic features among budding yeasts (/Saccharomycotina/).</title>
        <authorList>
            <person name="Morales L."/>
            <person name="Noel B."/>
            <person name="Porcel B."/>
            <person name="Marcet-Houben M."/>
            <person name="Hullo M-F."/>
            <person name="Sacerdot C."/>
            <person name="Tekaia F."/>
            <person name="Leh-Louis V."/>
            <person name="Despons L."/>
            <person name="Khanna V."/>
            <person name="Aury J-M."/>
            <person name="Barbe V."/>
            <person name="Couloux A."/>
            <person name="Labadie K."/>
            <person name="Pelletier E."/>
            <person name="Souciet J-L."/>
            <person name="Boekhout T."/>
            <person name="Gabaldon T."/>
            <person name="Wincker P."/>
            <person name="Dujon B."/>
        </authorList>
    </citation>
    <scope>NUCLEOTIDE SEQUENCE</scope>
    <source>
        <strain evidence="2">CBS 1993</strain>
    </source>
</reference>
<feature type="region of interest" description="Disordered" evidence="1">
    <location>
        <begin position="51"/>
        <end position="72"/>
    </location>
</feature>
<proteinExistence type="predicted"/>
<dbReference type="RefSeq" id="XP_022460984.1">
    <property type="nucleotide sequence ID" value="XM_022606121.1"/>
</dbReference>
<protein>
    <submittedName>
        <fullName evidence="2">Uncharacterized protein</fullName>
    </submittedName>
</protein>
<name>W6MXJ4_9ASCO</name>
<dbReference type="EMBL" id="HG793130">
    <property type="protein sequence ID" value="CDK28995.1"/>
    <property type="molecule type" value="Genomic_DNA"/>
</dbReference>
<evidence type="ECO:0000313" key="3">
    <source>
        <dbReference type="Proteomes" id="UP000019384"/>
    </source>
</evidence>
<dbReference type="GeneID" id="34522372"/>
<dbReference type="Pfam" id="PF10281">
    <property type="entry name" value="Ish1"/>
    <property type="match status" value="1"/>
</dbReference>
<accession>W6MXJ4</accession>
<gene>
    <name evidence="2" type="ORF">KUCA_T00004981001</name>
</gene>
<dbReference type="AlphaFoldDB" id="W6MXJ4"/>